<dbReference type="InterPro" id="IPR051531">
    <property type="entry name" value="N-acetyltransferase"/>
</dbReference>
<feature type="domain" description="N-acetyltransferase" evidence="1">
    <location>
        <begin position="55"/>
        <end position="196"/>
    </location>
</feature>
<dbReference type="PROSITE" id="PS51186">
    <property type="entry name" value="GNAT"/>
    <property type="match status" value="1"/>
</dbReference>
<name>A0A9D1PBD4_9FIRM</name>
<dbReference type="SUPFAM" id="SSF55729">
    <property type="entry name" value="Acyl-CoA N-acyltransferases (Nat)"/>
    <property type="match status" value="1"/>
</dbReference>
<dbReference type="GO" id="GO:0016747">
    <property type="term" value="F:acyltransferase activity, transferring groups other than amino-acyl groups"/>
    <property type="evidence" value="ECO:0007669"/>
    <property type="project" value="InterPro"/>
</dbReference>
<gene>
    <name evidence="2" type="ORF">H9747_00370</name>
</gene>
<dbReference type="InterPro" id="IPR016181">
    <property type="entry name" value="Acyl_CoA_acyltransferase"/>
</dbReference>
<sequence>MKIKDPCGSRQMDMQACPLGSLPAEIRTERLLLSPLGPQYVKSAFVYSGDLENTKFMLDLPEESIEETQEFLKKAEAEWQKEFPEFYEFAILTEGAHIGSVCLYLNEDRTEGELGWILNKRYWGHGYTFEAAQALIDYASQNLGIKKFIAYCDSENIPSYSLMEKLGMSRVLCRSGRKNRSSSEERMEYKYALAIE</sequence>
<reference evidence="2" key="2">
    <citation type="submission" date="2021-04" db="EMBL/GenBank/DDBJ databases">
        <authorList>
            <person name="Gilroy R."/>
        </authorList>
    </citation>
    <scope>NUCLEOTIDE SEQUENCE</scope>
    <source>
        <strain evidence="2">CHK195-9823</strain>
    </source>
</reference>
<dbReference type="PANTHER" id="PTHR43792:SF1">
    <property type="entry name" value="N-ACETYLTRANSFERASE DOMAIN-CONTAINING PROTEIN"/>
    <property type="match status" value="1"/>
</dbReference>
<organism evidence="2 3">
    <name type="scientific">Candidatus Blautia stercorigallinarum</name>
    <dbReference type="NCBI Taxonomy" id="2838501"/>
    <lineage>
        <taxon>Bacteria</taxon>
        <taxon>Bacillati</taxon>
        <taxon>Bacillota</taxon>
        <taxon>Clostridia</taxon>
        <taxon>Lachnospirales</taxon>
        <taxon>Lachnospiraceae</taxon>
        <taxon>Blautia</taxon>
    </lineage>
</organism>
<protein>
    <submittedName>
        <fullName evidence="2">GNAT family N-acetyltransferase</fullName>
    </submittedName>
</protein>
<dbReference type="Gene3D" id="3.40.630.30">
    <property type="match status" value="1"/>
</dbReference>
<dbReference type="PANTHER" id="PTHR43792">
    <property type="entry name" value="GNAT FAMILY, PUTATIVE (AFU_ORTHOLOGUE AFUA_3G00765)-RELATED-RELATED"/>
    <property type="match status" value="1"/>
</dbReference>
<proteinExistence type="predicted"/>
<reference evidence="2" key="1">
    <citation type="journal article" date="2021" name="PeerJ">
        <title>Extensive microbial diversity within the chicken gut microbiome revealed by metagenomics and culture.</title>
        <authorList>
            <person name="Gilroy R."/>
            <person name="Ravi A."/>
            <person name="Getino M."/>
            <person name="Pursley I."/>
            <person name="Horton D.L."/>
            <person name="Alikhan N.F."/>
            <person name="Baker D."/>
            <person name="Gharbi K."/>
            <person name="Hall N."/>
            <person name="Watson M."/>
            <person name="Adriaenssens E.M."/>
            <person name="Foster-Nyarko E."/>
            <person name="Jarju S."/>
            <person name="Secka A."/>
            <person name="Antonio M."/>
            <person name="Oren A."/>
            <person name="Chaudhuri R.R."/>
            <person name="La Ragione R."/>
            <person name="Hildebrand F."/>
            <person name="Pallen M.J."/>
        </authorList>
    </citation>
    <scope>NUCLEOTIDE SEQUENCE</scope>
    <source>
        <strain evidence="2">CHK195-9823</strain>
    </source>
</reference>
<comment type="caution">
    <text evidence="2">The sequence shown here is derived from an EMBL/GenBank/DDBJ whole genome shotgun (WGS) entry which is preliminary data.</text>
</comment>
<evidence type="ECO:0000313" key="3">
    <source>
        <dbReference type="Proteomes" id="UP000886814"/>
    </source>
</evidence>
<dbReference type="Pfam" id="PF13302">
    <property type="entry name" value="Acetyltransf_3"/>
    <property type="match status" value="1"/>
</dbReference>
<dbReference type="InterPro" id="IPR000182">
    <property type="entry name" value="GNAT_dom"/>
</dbReference>
<dbReference type="AlphaFoldDB" id="A0A9D1PBD4"/>
<dbReference type="EMBL" id="DXIQ01000003">
    <property type="protein sequence ID" value="HIV37449.1"/>
    <property type="molecule type" value="Genomic_DNA"/>
</dbReference>
<evidence type="ECO:0000313" key="2">
    <source>
        <dbReference type="EMBL" id="HIV37449.1"/>
    </source>
</evidence>
<dbReference type="Proteomes" id="UP000886814">
    <property type="component" value="Unassembled WGS sequence"/>
</dbReference>
<accession>A0A9D1PBD4</accession>
<evidence type="ECO:0000259" key="1">
    <source>
        <dbReference type="PROSITE" id="PS51186"/>
    </source>
</evidence>